<evidence type="ECO:0000256" key="8">
    <source>
        <dbReference type="SAM" id="Phobius"/>
    </source>
</evidence>
<evidence type="ECO:0000256" key="5">
    <source>
        <dbReference type="ARBA" id="ARBA00022692"/>
    </source>
</evidence>
<evidence type="ECO:0000256" key="1">
    <source>
        <dbReference type="ARBA" id="ARBA00004141"/>
    </source>
</evidence>
<protein>
    <recommendedName>
        <fullName evidence="9">Wax synthase domain-containing protein</fullName>
    </recommendedName>
</protein>
<accession>A0AAD4C2I3</accession>
<reference evidence="10" key="1">
    <citation type="submission" date="2019-10" db="EMBL/GenBank/DDBJ databases">
        <authorList>
            <consortium name="DOE Joint Genome Institute"/>
            <person name="Kuo A."/>
            <person name="Miyauchi S."/>
            <person name="Kiss E."/>
            <person name="Drula E."/>
            <person name="Kohler A."/>
            <person name="Sanchez-Garcia M."/>
            <person name="Andreopoulos B."/>
            <person name="Barry K.W."/>
            <person name="Bonito G."/>
            <person name="Buee M."/>
            <person name="Carver A."/>
            <person name="Chen C."/>
            <person name="Cichocki N."/>
            <person name="Clum A."/>
            <person name="Culley D."/>
            <person name="Crous P.W."/>
            <person name="Fauchery L."/>
            <person name="Girlanda M."/>
            <person name="Hayes R."/>
            <person name="Keri Z."/>
            <person name="LaButti K."/>
            <person name="Lipzen A."/>
            <person name="Lombard V."/>
            <person name="Magnuson J."/>
            <person name="Maillard F."/>
            <person name="Morin E."/>
            <person name="Murat C."/>
            <person name="Nolan M."/>
            <person name="Ohm R."/>
            <person name="Pangilinan J."/>
            <person name="Pereira M."/>
            <person name="Perotto S."/>
            <person name="Peter M."/>
            <person name="Riley R."/>
            <person name="Sitrit Y."/>
            <person name="Stielow B."/>
            <person name="Szollosi G."/>
            <person name="Zifcakova L."/>
            <person name="Stursova M."/>
            <person name="Spatafora J.W."/>
            <person name="Tedersoo L."/>
            <person name="Vaario L.-M."/>
            <person name="Yamada A."/>
            <person name="Yan M."/>
            <person name="Wang P."/>
            <person name="Xu J."/>
            <person name="Bruns T."/>
            <person name="Baldrian P."/>
            <person name="Vilgalys R."/>
            <person name="Henrissat B."/>
            <person name="Grigoriev I.V."/>
            <person name="Hibbett D."/>
            <person name="Nagy L.G."/>
            <person name="Martin F.M."/>
        </authorList>
    </citation>
    <scope>NUCLEOTIDE SEQUENCE</scope>
    <source>
        <strain evidence="10">BED1</strain>
    </source>
</reference>
<dbReference type="InterPro" id="IPR032805">
    <property type="entry name" value="Wax_synthase_dom"/>
</dbReference>
<feature type="transmembrane region" description="Helical" evidence="8">
    <location>
        <begin position="29"/>
        <end position="50"/>
    </location>
</feature>
<dbReference type="AlphaFoldDB" id="A0AAD4C2I3"/>
<evidence type="ECO:0000256" key="3">
    <source>
        <dbReference type="ARBA" id="ARBA00007282"/>
    </source>
</evidence>
<dbReference type="GO" id="GO:0016020">
    <property type="term" value="C:membrane"/>
    <property type="evidence" value="ECO:0007669"/>
    <property type="project" value="UniProtKB-SubCell"/>
</dbReference>
<dbReference type="GO" id="GO:0008374">
    <property type="term" value="F:O-acyltransferase activity"/>
    <property type="evidence" value="ECO:0007669"/>
    <property type="project" value="InterPro"/>
</dbReference>
<keyword evidence="7 8" id="KW-0472">Membrane</keyword>
<keyword evidence="5 8" id="KW-0812">Transmembrane</keyword>
<evidence type="ECO:0000313" key="11">
    <source>
        <dbReference type="Proteomes" id="UP001194468"/>
    </source>
</evidence>
<evidence type="ECO:0000313" key="10">
    <source>
        <dbReference type="EMBL" id="KAF8447225.1"/>
    </source>
</evidence>
<evidence type="ECO:0000256" key="4">
    <source>
        <dbReference type="ARBA" id="ARBA00022679"/>
    </source>
</evidence>
<gene>
    <name evidence="10" type="ORF">L210DRAFT_3500973</name>
</gene>
<keyword evidence="4" id="KW-0808">Transferase</keyword>
<feature type="transmembrane region" description="Helical" evidence="8">
    <location>
        <begin position="281"/>
        <end position="304"/>
    </location>
</feature>
<feature type="transmembrane region" description="Helical" evidence="8">
    <location>
        <begin position="324"/>
        <end position="344"/>
    </location>
</feature>
<comment type="pathway">
    <text evidence="2">Secondary metabolite biosynthesis.</text>
</comment>
<comment type="similarity">
    <text evidence="3">Belongs to the wax synthase family.</text>
</comment>
<keyword evidence="6 8" id="KW-1133">Transmembrane helix</keyword>
<feature type="transmembrane region" description="Helical" evidence="8">
    <location>
        <begin position="164"/>
        <end position="190"/>
    </location>
</feature>
<feature type="transmembrane region" description="Helical" evidence="8">
    <location>
        <begin position="210"/>
        <end position="228"/>
    </location>
</feature>
<feature type="domain" description="Wax synthase" evidence="9">
    <location>
        <begin position="252"/>
        <end position="326"/>
    </location>
</feature>
<keyword evidence="11" id="KW-1185">Reference proteome</keyword>
<dbReference type="Pfam" id="PF13813">
    <property type="entry name" value="MBOAT_2"/>
    <property type="match status" value="1"/>
</dbReference>
<evidence type="ECO:0000256" key="7">
    <source>
        <dbReference type="ARBA" id="ARBA00023136"/>
    </source>
</evidence>
<name>A0AAD4C2I3_BOLED</name>
<proteinExistence type="inferred from homology"/>
<dbReference type="PANTHER" id="PTHR31595">
    <property type="entry name" value="LONG-CHAIN-ALCOHOL O-FATTY-ACYLTRANSFERASE 3-RELATED"/>
    <property type="match status" value="1"/>
</dbReference>
<feature type="transmembrane region" description="Helical" evidence="8">
    <location>
        <begin position="351"/>
        <end position="372"/>
    </location>
</feature>
<dbReference type="EMBL" id="WHUW01000004">
    <property type="protein sequence ID" value="KAF8447225.1"/>
    <property type="molecule type" value="Genomic_DNA"/>
</dbReference>
<organism evidence="10 11">
    <name type="scientific">Boletus edulis BED1</name>
    <dbReference type="NCBI Taxonomy" id="1328754"/>
    <lineage>
        <taxon>Eukaryota</taxon>
        <taxon>Fungi</taxon>
        <taxon>Dikarya</taxon>
        <taxon>Basidiomycota</taxon>
        <taxon>Agaricomycotina</taxon>
        <taxon>Agaricomycetes</taxon>
        <taxon>Agaricomycetidae</taxon>
        <taxon>Boletales</taxon>
        <taxon>Boletineae</taxon>
        <taxon>Boletaceae</taxon>
        <taxon>Boletoideae</taxon>
        <taxon>Boletus</taxon>
    </lineage>
</organism>
<reference evidence="10" key="2">
    <citation type="journal article" date="2020" name="Nat. Commun.">
        <title>Large-scale genome sequencing of mycorrhizal fungi provides insights into the early evolution of symbiotic traits.</title>
        <authorList>
            <person name="Miyauchi S."/>
            <person name="Kiss E."/>
            <person name="Kuo A."/>
            <person name="Drula E."/>
            <person name="Kohler A."/>
            <person name="Sanchez-Garcia M."/>
            <person name="Morin E."/>
            <person name="Andreopoulos B."/>
            <person name="Barry K.W."/>
            <person name="Bonito G."/>
            <person name="Buee M."/>
            <person name="Carver A."/>
            <person name="Chen C."/>
            <person name="Cichocki N."/>
            <person name="Clum A."/>
            <person name="Culley D."/>
            <person name="Crous P.W."/>
            <person name="Fauchery L."/>
            <person name="Girlanda M."/>
            <person name="Hayes R.D."/>
            <person name="Keri Z."/>
            <person name="LaButti K."/>
            <person name="Lipzen A."/>
            <person name="Lombard V."/>
            <person name="Magnuson J."/>
            <person name="Maillard F."/>
            <person name="Murat C."/>
            <person name="Nolan M."/>
            <person name="Ohm R.A."/>
            <person name="Pangilinan J."/>
            <person name="Pereira M.F."/>
            <person name="Perotto S."/>
            <person name="Peter M."/>
            <person name="Pfister S."/>
            <person name="Riley R."/>
            <person name="Sitrit Y."/>
            <person name="Stielow J.B."/>
            <person name="Szollosi G."/>
            <person name="Zifcakova L."/>
            <person name="Stursova M."/>
            <person name="Spatafora J.W."/>
            <person name="Tedersoo L."/>
            <person name="Vaario L.M."/>
            <person name="Yamada A."/>
            <person name="Yan M."/>
            <person name="Wang P."/>
            <person name="Xu J."/>
            <person name="Bruns T."/>
            <person name="Baldrian P."/>
            <person name="Vilgalys R."/>
            <person name="Dunand C."/>
            <person name="Henrissat B."/>
            <person name="Grigoriev I.V."/>
            <person name="Hibbett D."/>
            <person name="Nagy L.G."/>
            <person name="Martin F.M."/>
        </authorList>
    </citation>
    <scope>NUCLEOTIDE SEQUENCE</scope>
    <source>
        <strain evidence="10">BED1</strain>
    </source>
</reference>
<evidence type="ECO:0000256" key="2">
    <source>
        <dbReference type="ARBA" id="ARBA00005179"/>
    </source>
</evidence>
<dbReference type="Proteomes" id="UP001194468">
    <property type="component" value="Unassembled WGS sequence"/>
</dbReference>
<comment type="caution">
    <text evidence="10">The sequence shown here is derived from an EMBL/GenBank/DDBJ whole genome shotgun (WGS) entry which is preliminary data.</text>
</comment>
<evidence type="ECO:0000259" key="9">
    <source>
        <dbReference type="Pfam" id="PF13813"/>
    </source>
</evidence>
<sequence>MSFASFASFAVLPLRNALGVPSSKVPIDGTAFVLYVLPAFVCQFAVAVLAVKPQTRTLRVALWPLVALLAARAALSVDMSLGKIEQKFNNTNFVLFMISVAARTLDWALAKRPLVRHIRPTNSSPSTVMDAIDLVLNFRGHGWDWSHYRSYIPRETRPANHMAFVFYASLSAVAHALICGAFHRAILILVPTTAITEGSTIFDVTLPFPVQYLRATMISAFFAIDIYATMQMSYDLCTVLGILVLGQDPAQWPPAFNAPWRATSLSSLWGCRWHQFLRHTFLILGGYPLSVVLGRVGLIIGAFLASVLWHHTSLITLDSQVEMWWMLVGFGMMGPGILAERVFYQLTGRRVGGMLGWVWTMVWLMLWGNMIAEGFARAGMFGCSSPLDSESPLRASVERLVMGFDVWLHTLD</sequence>
<dbReference type="InterPro" id="IPR044851">
    <property type="entry name" value="Wax_synthase"/>
</dbReference>
<comment type="subcellular location">
    <subcellularLocation>
        <location evidence="1">Membrane</location>
        <topology evidence="1">Multi-pass membrane protein</topology>
    </subcellularLocation>
</comment>
<dbReference type="PANTHER" id="PTHR31595:SF57">
    <property type="entry name" value="OS04G0481900 PROTEIN"/>
    <property type="match status" value="1"/>
</dbReference>
<evidence type="ECO:0000256" key="6">
    <source>
        <dbReference type="ARBA" id="ARBA00022989"/>
    </source>
</evidence>
<dbReference type="GO" id="GO:0006629">
    <property type="term" value="P:lipid metabolic process"/>
    <property type="evidence" value="ECO:0007669"/>
    <property type="project" value="InterPro"/>
</dbReference>